<dbReference type="Proteomes" id="UP001158049">
    <property type="component" value="Unassembled WGS sequence"/>
</dbReference>
<sequence length="126" mass="13571">MDIVLIELVLWAGLIFFLWVLKDTLGNFESEIDRAAPSKAGASRKPGAARPERLYDPIGSYGGTTIFRYAVIDGETYEFDYASGGGPGISLRPNQRYVSPGLIYSAPAPPPSPPVPAPHDRGPDLP</sequence>
<evidence type="ECO:0000313" key="2">
    <source>
        <dbReference type="EMBL" id="SMP47615.1"/>
    </source>
</evidence>
<name>A0ABY1PUY5_9BURK</name>
<dbReference type="EMBL" id="FXUL01000002">
    <property type="protein sequence ID" value="SMP47615.1"/>
    <property type="molecule type" value="Genomic_DNA"/>
</dbReference>
<comment type="caution">
    <text evidence="2">The sequence shown here is derived from an EMBL/GenBank/DDBJ whole genome shotgun (WGS) entry which is preliminary data.</text>
</comment>
<protein>
    <recommendedName>
        <fullName evidence="4">DUF3592 domain-containing protein</fullName>
    </recommendedName>
</protein>
<keyword evidence="3" id="KW-1185">Reference proteome</keyword>
<feature type="region of interest" description="Disordered" evidence="1">
    <location>
        <begin position="102"/>
        <end position="126"/>
    </location>
</feature>
<proteinExistence type="predicted"/>
<accession>A0ABY1PUY5</accession>
<dbReference type="RefSeq" id="WP_283440869.1">
    <property type="nucleotide sequence ID" value="NZ_FXUL01000002.1"/>
</dbReference>
<evidence type="ECO:0000256" key="1">
    <source>
        <dbReference type="SAM" id="MobiDB-lite"/>
    </source>
</evidence>
<gene>
    <name evidence="2" type="ORF">SAMN06295970_10258</name>
</gene>
<feature type="compositionally biased region" description="Pro residues" evidence="1">
    <location>
        <begin position="107"/>
        <end position="117"/>
    </location>
</feature>
<reference evidence="2 3" key="1">
    <citation type="submission" date="2017-05" db="EMBL/GenBank/DDBJ databases">
        <authorList>
            <person name="Varghese N."/>
            <person name="Submissions S."/>
        </authorList>
    </citation>
    <scope>NUCLEOTIDE SEQUENCE [LARGE SCALE GENOMIC DNA]</scope>
    <source>
        <strain evidence="2 3">DSM 26001</strain>
    </source>
</reference>
<evidence type="ECO:0000313" key="3">
    <source>
        <dbReference type="Proteomes" id="UP001158049"/>
    </source>
</evidence>
<evidence type="ECO:0008006" key="4">
    <source>
        <dbReference type="Google" id="ProtNLM"/>
    </source>
</evidence>
<organism evidence="2 3">
    <name type="scientific">Noviherbaspirillum suwonense</name>
    <dbReference type="NCBI Taxonomy" id="1224511"/>
    <lineage>
        <taxon>Bacteria</taxon>
        <taxon>Pseudomonadati</taxon>
        <taxon>Pseudomonadota</taxon>
        <taxon>Betaproteobacteria</taxon>
        <taxon>Burkholderiales</taxon>
        <taxon>Oxalobacteraceae</taxon>
        <taxon>Noviherbaspirillum</taxon>
    </lineage>
</organism>